<organism evidence="2 3">
    <name type="scientific">Colletotrichum higginsianum</name>
    <dbReference type="NCBI Taxonomy" id="80884"/>
    <lineage>
        <taxon>Eukaryota</taxon>
        <taxon>Fungi</taxon>
        <taxon>Dikarya</taxon>
        <taxon>Ascomycota</taxon>
        <taxon>Pezizomycotina</taxon>
        <taxon>Sordariomycetes</taxon>
        <taxon>Hypocreomycetidae</taxon>
        <taxon>Glomerellales</taxon>
        <taxon>Glomerellaceae</taxon>
        <taxon>Colletotrichum</taxon>
        <taxon>Colletotrichum destructivum species complex</taxon>
    </lineage>
</organism>
<name>A0A4T0VXP4_9PEZI</name>
<accession>A0A4T0VXP4</accession>
<evidence type="ECO:0000313" key="3">
    <source>
        <dbReference type="Proteomes" id="UP000305883"/>
    </source>
</evidence>
<evidence type="ECO:0000313" key="2">
    <source>
        <dbReference type="EMBL" id="TIC97075.1"/>
    </source>
</evidence>
<comment type="caution">
    <text evidence="2">The sequence shown here is derived from an EMBL/GenBank/DDBJ whole genome shotgun (WGS) entry which is preliminary data.</text>
</comment>
<evidence type="ECO:0000256" key="1">
    <source>
        <dbReference type="SAM" id="MobiDB-lite"/>
    </source>
</evidence>
<gene>
    <name evidence="2" type="ORF">CH35J_007072</name>
</gene>
<dbReference type="Proteomes" id="UP000305883">
    <property type="component" value="Unassembled WGS sequence"/>
</dbReference>
<proteinExistence type="predicted"/>
<protein>
    <submittedName>
        <fullName evidence="2">Uncharacterized protein</fullName>
    </submittedName>
</protein>
<dbReference type="EMBL" id="MWPZ01000005">
    <property type="protein sequence ID" value="TIC97075.1"/>
    <property type="molecule type" value="Genomic_DNA"/>
</dbReference>
<feature type="compositionally biased region" description="Gly residues" evidence="1">
    <location>
        <begin position="295"/>
        <end position="311"/>
    </location>
</feature>
<reference evidence="2 3" key="1">
    <citation type="journal article" date="2019" name="Genome Biol. Evol.">
        <title>Genomic Plasticity Mediated by Transposable Elements in the Plant Pathogenic Fungus Colletotrichum higginsianum.</title>
        <authorList>
            <person name="Tsushima A."/>
            <person name="Gan P."/>
            <person name="Kumakura N."/>
            <person name="Narusaka M."/>
            <person name="Takano Y."/>
            <person name="Narusaka Y."/>
            <person name="Shirasu K."/>
        </authorList>
    </citation>
    <scope>NUCLEOTIDE SEQUENCE [LARGE SCALE GENOMIC DNA]</scope>
    <source>
        <strain evidence="2 3">MAFF305635-RFP</strain>
    </source>
</reference>
<feature type="region of interest" description="Disordered" evidence="1">
    <location>
        <begin position="279"/>
        <end position="311"/>
    </location>
</feature>
<dbReference type="OrthoDB" id="4851079at2759"/>
<dbReference type="AlphaFoldDB" id="A0A4T0VXP4"/>
<sequence length="484" mass="54075">MPSIDQLSAKGKRLKDFTANDKRKLENTLTLYVIVYVRKNLSQGKLEGLLYGGRTIKGYDRFVQHDDNINSESITKSAINHYQTAKKFENSEVSSSSHFWSSTVAQKISSIVEQLTVSNDPRNPALFPKFGPKAIRGLDHGLNWSSPVMEMFHEEAGLWTRTLIRDANGNPSYWDFKGPPRKTIKVEAPIKKNVKRPRLLSFLETTDLMKKRYGLNLIIGTPTWKEAIPKKAGEKKGTSKEVGHFWDTEGKYWGTNREGDHCDCCWTVSRDFTNWEQRSRGAAGSAGNTYTGAGPSRGGRGGGGRGGGRGGAQVTNAFGTMSLGDTRAMPDSHSGQTYSYNKRFRSCNLIQGRAAKPDECCKPIVVTGEDGESLQTCPFCQRLRRLCTFTDGHTLWTNFESKENMWWRGLTLFEPLGQLWKDSLLIGKFKGVETVVYDGAAFDPDDEMEADANVWHASGRTMGGAKEEDEEELDVNKIAKFFDA</sequence>